<dbReference type="VEuPathDB" id="FungiDB:CC1G_04672"/>
<dbReference type="PANTHER" id="PTHR22743">
    <property type="entry name" value="MEPRIN/TRAF-LIKE MATH FAMILY-C.ELEGANS"/>
    <property type="match status" value="1"/>
</dbReference>
<dbReference type="eggNOG" id="ENOG502SQWF">
    <property type="taxonomic scope" value="Eukaryota"/>
</dbReference>
<dbReference type="STRING" id="240176.A8N4X2"/>
<organism evidence="2 3">
    <name type="scientific">Coprinopsis cinerea (strain Okayama-7 / 130 / ATCC MYA-4618 / FGSC 9003)</name>
    <name type="common">Inky cap fungus</name>
    <name type="synonym">Hormographiella aspergillata</name>
    <dbReference type="NCBI Taxonomy" id="240176"/>
    <lineage>
        <taxon>Eukaryota</taxon>
        <taxon>Fungi</taxon>
        <taxon>Dikarya</taxon>
        <taxon>Basidiomycota</taxon>
        <taxon>Agaricomycotina</taxon>
        <taxon>Agaricomycetes</taxon>
        <taxon>Agaricomycetidae</taxon>
        <taxon>Agaricales</taxon>
        <taxon>Agaricineae</taxon>
        <taxon>Psathyrellaceae</taxon>
        <taxon>Coprinopsis</taxon>
    </lineage>
</organism>
<proteinExistence type="predicted"/>
<dbReference type="Proteomes" id="UP000001861">
    <property type="component" value="Unassembled WGS sequence"/>
</dbReference>
<dbReference type="SUPFAM" id="SSF54695">
    <property type="entry name" value="POZ domain"/>
    <property type="match status" value="1"/>
</dbReference>
<dbReference type="InterPro" id="IPR011333">
    <property type="entry name" value="SKP1/BTB/POZ_sf"/>
</dbReference>
<evidence type="ECO:0000313" key="2">
    <source>
        <dbReference type="EMBL" id="EAU91905.2"/>
    </source>
</evidence>
<dbReference type="RefSeq" id="XP_001829983.2">
    <property type="nucleotide sequence ID" value="XM_001829931.2"/>
</dbReference>
<dbReference type="OMA" id="GEWEYLM"/>
<feature type="domain" description="BTB" evidence="1">
    <location>
        <begin position="193"/>
        <end position="286"/>
    </location>
</feature>
<dbReference type="HOGENOM" id="CLU_670873_0_0_1"/>
<dbReference type="GeneID" id="6006422"/>
<sequence>MSSIPNCVKVQDESASGRTTLTPERSLTDQPTENKFYFFQNLTFRAEDELFQVPALYFLGESHFFREMFELPPPEGQPLEGSSKECPLVLEGIRAMEFQALLKVMFPRTFGKAEILSKDEWEGVLKLSDMWNMQTIKELAITNLTPILLEDPIARIVFARKYNVGRWLTPAYVDLVRRQEHIGVEDLEAIENELFQVPDLYFVKGSQFFRDMFELPTPSGQPADGSSEDRPLVLEGIRAAEFLSLLKVMYPQNFGEQERISESEWTSILKLPDMWQMSAFKKFAVESLALLLSEDPITRMALARRYGVEEWLYPSYAELVRRAQPICREDVDAIGIETALKICSLRERCVEETTKTITIYGANQGRLFANIPTTNTVQTLVLNPQRKQVGSDQITDMEQHIRDIFSPERR</sequence>
<dbReference type="InterPro" id="IPR000210">
    <property type="entry name" value="BTB/POZ_dom"/>
</dbReference>
<dbReference type="AlphaFoldDB" id="A8N4X2"/>
<comment type="caution">
    <text evidence="2">The sequence shown here is derived from an EMBL/GenBank/DDBJ whole genome shotgun (WGS) entry which is preliminary data.</text>
</comment>
<dbReference type="Gene3D" id="3.30.710.10">
    <property type="entry name" value="Potassium Channel Kv1.1, Chain A"/>
    <property type="match status" value="2"/>
</dbReference>
<evidence type="ECO:0000313" key="3">
    <source>
        <dbReference type="Proteomes" id="UP000001861"/>
    </source>
</evidence>
<name>A8N4X2_COPC7</name>
<dbReference type="EMBL" id="AACS02000003">
    <property type="protein sequence ID" value="EAU91905.2"/>
    <property type="molecule type" value="Genomic_DNA"/>
</dbReference>
<dbReference type="InParanoid" id="A8N4X2"/>
<dbReference type="OrthoDB" id="2593747at2759"/>
<reference evidence="2 3" key="1">
    <citation type="journal article" date="2010" name="Proc. Natl. Acad. Sci. U.S.A.">
        <title>Insights into evolution of multicellular fungi from the assembled chromosomes of the mushroom Coprinopsis cinerea (Coprinus cinereus).</title>
        <authorList>
            <person name="Stajich J.E."/>
            <person name="Wilke S.K."/>
            <person name="Ahren D."/>
            <person name="Au C.H."/>
            <person name="Birren B.W."/>
            <person name="Borodovsky M."/>
            <person name="Burns C."/>
            <person name="Canback B."/>
            <person name="Casselton L.A."/>
            <person name="Cheng C.K."/>
            <person name="Deng J."/>
            <person name="Dietrich F.S."/>
            <person name="Fargo D.C."/>
            <person name="Farman M.L."/>
            <person name="Gathman A.C."/>
            <person name="Goldberg J."/>
            <person name="Guigo R."/>
            <person name="Hoegger P.J."/>
            <person name="Hooker J.B."/>
            <person name="Huggins A."/>
            <person name="James T.Y."/>
            <person name="Kamada T."/>
            <person name="Kilaru S."/>
            <person name="Kodira C."/>
            <person name="Kues U."/>
            <person name="Kupfer D."/>
            <person name="Kwan H.S."/>
            <person name="Lomsadze A."/>
            <person name="Li W."/>
            <person name="Lilly W.W."/>
            <person name="Ma L.J."/>
            <person name="Mackey A.J."/>
            <person name="Manning G."/>
            <person name="Martin F."/>
            <person name="Muraguchi H."/>
            <person name="Natvig D.O."/>
            <person name="Palmerini H."/>
            <person name="Ramesh M.A."/>
            <person name="Rehmeyer C.J."/>
            <person name="Roe B.A."/>
            <person name="Shenoy N."/>
            <person name="Stanke M."/>
            <person name="Ter-Hovhannisyan V."/>
            <person name="Tunlid A."/>
            <person name="Velagapudi R."/>
            <person name="Vision T.J."/>
            <person name="Zeng Q."/>
            <person name="Zolan M.E."/>
            <person name="Pukkila P.J."/>
        </authorList>
    </citation>
    <scope>NUCLEOTIDE SEQUENCE [LARGE SCALE GENOMIC DNA]</scope>
    <source>
        <strain evidence="3">Okayama-7 / 130 / ATCC MYA-4618 / FGSC 9003</strain>
    </source>
</reference>
<keyword evidence="3" id="KW-1185">Reference proteome</keyword>
<dbReference type="PANTHER" id="PTHR22743:SF165">
    <property type="entry name" value="BTB AND MATH DOMAIN CONTAINING-RELATED"/>
    <property type="match status" value="1"/>
</dbReference>
<gene>
    <name evidence="2" type="ORF">CC1G_04672</name>
</gene>
<evidence type="ECO:0000259" key="1">
    <source>
        <dbReference type="Pfam" id="PF00651"/>
    </source>
</evidence>
<dbReference type="KEGG" id="cci:CC1G_04672"/>
<accession>A8N4X2</accession>
<dbReference type="Pfam" id="PF00651">
    <property type="entry name" value="BTB"/>
    <property type="match status" value="2"/>
</dbReference>
<dbReference type="InterPro" id="IPR052664">
    <property type="entry name" value="BTB-MATH_domain_protein"/>
</dbReference>
<protein>
    <recommendedName>
        <fullName evidence="1">BTB domain-containing protein</fullName>
    </recommendedName>
</protein>
<feature type="domain" description="BTB" evidence="1">
    <location>
        <begin position="38"/>
        <end position="140"/>
    </location>
</feature>